<dbReference type="AlphaFoldDB" id="A0A841HF55"/>
<evidence type="ECO:0000313" key="2">
    <source>
        <dbReference type="Proteomes" id="UP000642919"/>
    </source>
</evidence>
<dbReference type="Proteomes" id="UP000642919">
    <property type="component" value="Unassembled WGS sequence"/>
</dbReference>
<comment type="caution">
    <text evidence="1">The sequence shown here is derived from an EMBL/GenBank/DDBJ whole genome shotgun (WGS) entry which is preliminary data.</text>
</comment>
<sequence length="52" mass="5732">MRCTTYSPYQDTMEALVATTDGVETVWTALKVKPDHSVNSPLMEDIVAISTD</sequence>
<reference evidence="1" key="1">
    <citation type="submission" date="2020-08" db="EMBL/GenBank/DDBJ databases">
        <title>Genomic Encyclopedia of Type Strains, Phase IV (KMG-IV): sequencing the most valuable type-strain genomes for metagenomic binning, comparative biology and taxonomic classification.</title>
        <authorList>
            <person name="Goeker M."/>
        </authorList>
    </citation>
    <scope>NUCLEOTIDE SEQUENCE</scope>
    <source>
        <strain evidence="1">DSM 669</strain>
    </source>
</reference>
<dbReference type="EMBL" id="JACHGX010000014">
    <property type="protein sequence ID" value="MBB6090980.1"/>
    <property type="molecule type" value="Genomic_DNA"/>
</dbReference>
<dbReference type="RefSeq" id="WP_010902038.1">
    <property type="nucleotide sequence ID" value="NZ_JACHGX010000014.1"/>
</dbReference>
<dbReference type="GeneID" id="68693098"/>
<accession>A0A841HF55</accession>
<evidence type="ECO:0000313" key="1">
    <source>
        <dbReference type="EMBL" id="MBB6090980.1"/>
    </source>
</evidence>
<gene>
    <name evidence="1" type="ORF">HNR49_002366</name>
</gene>
<organism evidence="1 2">
    <name type="scientific">Halobacterium salinarum</name>
    <name type="common">Halobacterium halobium</name>
    <dbReference type="NCBI Taxonomy" id="2242"/>
    <lineage>
        <taxon>Archaea</taxon>
        <taxon>Methanobacteriati</taxon>
        <taxon>Methanobacteriota</taxon>
        <taxon>Stenosarchaea group</taxon>
        <taxon>Halobacteria</taxon>
        <taxon>Halobacteriales</taxon>
        <taxon>Halobacteriaceae</taxon>
        <taxon>Halobacterium</taxon>
    </lineage>
</organism>
<name>A0A841HF55_HALSI</name>
<protein>
    <submittedName>
        <fullName evidence="1">Uncharacterized protein</fullName>
    </submittedName>
</protein>
<proteinExistence type="predicted"/>